<dbReference type="GO" id="GO:0046872">
    <property type="term" value="F:metal ion binding"/>
    <property type="evidence" value="ECO:0007669"/>
    <property type="project" value="UniProtKB-KW"/>
</dbReference>
<proteinExistence type="inferred from homology"/>
<dbReference type="PANTHER" id="PTHR12001:SF44">
    <property type="entry name" value="GERANYLGERANYL PYROPHOSPHATE SYNTHASE"/>
    <property type="match status" value="1"/>
</dbReference>
<organism evidence="4 5">
    <name type="scientific">Candidatus Terraquivivens tikiterensis</name>
    <dbReference type="NCBI Taxonomy" id="1980982"/>
    <lineage>
        <taxon>Archaea</taxon>
        <taxon>Nitrososphaerota</taxon>
        <taxon>Candidatus Wolframiiraptoraceae</taxon>
        <taxon>Candidatus Terraquivivens</taxon>
    </lineage>
</organism>
<dbReference type="InterPro" id="IPR000092">
    <property type="entry name" value="Polyprenyl_synt"/>
</dbReference>
<dbReference type="Proteomes" id="UP000244066">
    <property type="component" value="Unassembled WGS sequence"/>
</dbReference>
<dbReference type="PANTHER" id="PTHR12001">
    <property type="entry name" value="GERANYLGERANYL PYROPHOSPHATE SYNTHASE"/>
    <property type="match status" value="1"/>
</dbReference>
<dbReference type="CDD" id="cd00685">
    <property type="entry name" value="Trans_IPPS_HT"/>
    <property type="match status" value="1"/>
</dbReference>
<accession>A0A2R7Y3T4</accession>
<evidence type="ECO:0008006" key="6">
    <source>
        <dbReference type="Google" id="ProtNLM"/>
    </source>
</evidence>
<protein>
    <recommendedName>
        <fullName evidence="6">Polyprenyl synthetase family protein</fullName>
    </recommendedName>
</protein>
<evidence type="ECO:0000313" key="5">
    <source>
        <dbReference type="Proteomes" id="UP000244066"/>
    </source>
</evidence>
<dbReference type="EMBL" id="NDWU01000010">
    <property type="protein sequence ID" value="PUA32017.1"/>
    <property type="molecule type" value="Genomic_DNA"/>
</dbReference>
<keyword evidence="1" id="KW-0479">Metal-binding</keyword>
<evidence type="ECO:0000313" key="4">
    <source>
        <dbReference type="EMBL" id="PUA32017.1"/>
    </source>
</evidence>
<reference evidence="4 5" key="1">
    <citation type="submission" date="2017-04" db="EMBL/GenBank/DDBJ databases">
        <title>Draft Aigarchaeota genome from a New Zealand hot spring.</title>
        <authorList>
            <person name="Reysenbach A.-L."/>
            <person name="Donaho J.A."/>
            <person name="Gerhart J."/>
            <person name="Kelley J.F."/>
            <person name="Kouba K."/>
            <person name="Podar M."/>
            <person name="Stott M."/>
        </authorList>
    </citation>
    <scope>NUCLEOTIDE SEQUENCE [LARGE SCALE GENOMIC DNA]</scope>
    <source>
        <strain evidence="4">NZ13_MG1</strain>
    </source>
</reference>
<sequence>MAGEEQQVLSMLREYSRLVEEAIERYVPRKFTEEEAARLFGRPRFSYEPDSLTKAISDPFWDLMDRGGKRWRPALLLITYEALGGRAEDVVDIAIIPEIVHNGTLIVDDIEDNGDFRRGKECIHRIYGIDVAVNVGNTMYYLPLLGLLKDKKIPQEKKLAILQCYVEEMLRLSLGQAMDIAWHKGLVSDIDEEHYMQMCAFKTGSLSRMAVGIAGILADADHELLERLKDFAESLSIAFQIQDDILNIIGDARKYGKEIGGDIKEGKRTLMVIYAMKHLPKEEADRLKEILSMHTSEPSLIEEAISLIKRSGAVEYAAGVAKKLVKESWDALDALLPNTPAKKKLKALANFLIVREF</sequence>
<evidence type="ECO:0000256" key="3">
    <source>
        <dbReference type="RuleBase" id="RU004466"/>
    </source>
</evidence>
<dbReference type="SFLD" id="SFLDG01017">
    <property type="entry name" value="Polyprenyl_Transferase_Like"/>
    <property type="match status" value="1"/>
</dbReference>
<comment type="similarity">
    <text evidence="3">Belongs to the FPP/GGPP synthase family.</text>
</comment>
<dbReference type="SUPFAM" id="SSF48576">
    <property type="entry name" value="Terpenoid synthases"/>
    <property type="match status" value="1"/>
</dbReference>
<keyword evidence="2" id="KW-0460">Magnesium</keyword>
<dbReference type="GO" id="GO:0004659">
    <property type="term" value="F:prenyltransferase activity"/>
    <property type="evidence" value="ECO:0007669"/>
    <property type="project" value="InterPro"/>
</dbReference>
<comment type="caution">
    <text evidence="4">The sequence shown here is derived from an EMBL/GenBank/DDBJ whole genome shotgun (WGS) entry which is preliminary data.</text>
</comment>
<gene>
    <name evidence="4" type="ORF">B9J98_04530</name>
</gene>
<dbReference type="Pfam" id="PF00348">
    <property type="entry name" value="polyprenyl_synt"/>
    <property type="match status" value="1"/>
</dbReference>
<keyword evidence="3" id="KW-0808">Transferase</keyword>
<name>A0A2R7Y3T4_9ARCH</name>
<dbReference type="InterPro" id="IPR008949">
    <property type="entry name" value="Isoprenoid_synthase_dom_sf"/>
</dbReference>
<dbReference type="GO" id="GO:0008299">
    <property type="term" value="P:isoprenoid biosynthetic process"/>
    <property type="evidence" value="ECO:0007669"/>
    <property type="project" value="InterPro"/>
</dbReference>
<evidence type="ECO:0000256" key="1">
    <source>
        <dbReference type="ARBA" id="ARBA00022723"/>
    </source>
</evidence>
<evidence type="ECO:0000256" key="2">
    <source>
        <dbReference type="ARBA" id="ARBA00022842"/>
    </source>
</evidence>
<dbReference type="SFLD" id="SFLDS00005">
    <property type="entry name" value="Isoprenoid_Synthase_Type_I"/>
    <property type="match status" value="1"/>
</dbReference>
<dbReference type="Gene3D" id="1.10.600.10">
    <property type="entry name" value="Farnesyl Diphosphate Synthase"/>
    <property type="match status" value="1"/>
</dbReference>
<dbReference type="AlphaFoldDB" id="A0A2R7Y3T4"/>
<dbReference type="InterPro" id="IPR033749">
    <property type="entry name" value="Polyprenyl_synt_CS"/>
</dbReference>
<dbReference type="PROSITE" id="PS00723">
    <property type="entry name" value="POLYPRENYL_SYNTHASE_1"/>
    <property type="match status" value="1"/>
</dbReference>